<keyword evidence="5" id="KW-1185">Reference proteome</keyword>
<evidence type="ECO:0000313" key="4">
    <source>
        <dbReference type="EMBL" id="MFC4620237.1"/>
    </source>
</evidence>
<protein>
    <recommendedName>
        <fullName evidence="2">RNA-binding protein ACFO4N_16160</fullName>
    </recommendedName>
    <alternativeName>
        <fullName evidence="2">Ribosomal protein eL8-like</fullName>
    </alternativeName>
</protein>
<evidence type="ECO:0000313" key="5">
    <source>
        <dbReference type="Proteomes" id="UP001596022"/>
    </source>
</evidence>
<comment type="caution">
    <text evidence="4">The sequence shown here is derived from an EMBL/GenBank/DDBJ whole genome shotgun (WGS) entry which is preliminary data.</text>
</comment>
<dbReference type="InterPro" id="IPR004038">
    <property type="entry name" value="Ribosomal_eL8/eL30/eS12/Gad45"/>
</dbReference>
<dbReference type="Proteomes" id="UP001596022">
    <property type="component" value="Unassembled WGS sequence"/>
</dbReference>
<evidence type="ECO:0000256" key="1">
    <source>
        <dbReference type="ARBA" id="ARBA00022884"/>
    </source>
</evidence>
<gene>
    <name evidence="4" type="ORF">ACFO4N_16160</name>
</gene>
<dbReference type="InterPro" id="IPR023460">
    <property type="entry name" value="RNA_bf_YbxF-like"/>
</dbReference>
<dbReference type="HAMAP" id="MF_00574">
    <property type="entry name" value="Ribosomal_eL8_Bact"/>
    <property type="match status" value="1"/>
</dbReference>
<evidence type="ECO:0000256" key="2">
    <source>
        <dbReference type="HAMAP-Rule" id="MF_00574"/>
    </source>
</evidence>
<evidence type="ECO:0000259" key="3">
    <source>
        <dbReference type="Pfam" id="PF01248"/>
    </source>
</evidence>
<name>A0ABV9GQE5_9BACL</name>
<dbReference type="SUPFAM" id="SSF55315">
    <property type="entry name" value="L30e-like"/>
    <property type="match status" value="1"/>
</dbReference>
<proteinExistence type="inferred from homology"/>
<dbReference type="InterPro" id="IPR029064">
    <property type="entry name" value="Ribosomal_eL30-like_sf"/>
</dbReference>
<dbReference type="Gene3D" id="3.30.1330.30">
    <property type="match status" value="1"/>
</dbReference>
<dbReference type="Pfam" id="PF01248">
    <property type="entry name" value="Ribosomal_L7Ae"/>
    <property type="match status" value="1"/>
</dbReference>
<keyword evidence="1 2" id="KW-0694">RNA-binding</keyword>
<sequence length="83" mass="8809">MSYEKVTKAENGIIIGTKQSIKALKDDRIQEVVIAADADARVTEKIVELAKEKGVPVDVVDSMKKLGKACGIDVGAAAVALKR</sequence>
<accession>A0ABV9GQE5</accession>
<dbReference type="NCBIfam" id="NF010125">
    <property type="entry name" value="PRK13602.1"/>
    <property type="match status" value="1"/>
</dbReference>
<feature type="domain" description="Ribosomal protein eL8/eL30/eS12/Gadd45" evidence="3">
    <location>
        <begin position="5"/>
        <end position="82"/>
    </location>
</feature>
<comment type="similarity">
    <text evidence="2">Belongs to the eukaryotic ribosomal protein eL8 family.</text>
</comment>
<dbReference type="EMBL" id="JBHSFW010000018">
    <property type="protein sequence ID" value="MFC4620237.1"/>
    <property type="molecule type" value="Genomic_DNA"/>
</dbReference>
<dbReference type="RefSeq" id="WP_376847351.1">
    <property type="nucleotide sequence ID" value="NZ_JBHSFW010000018.1"/>
</dbReference>
<reference evidence="5" key="1">
    <citation type="journal article" date="2019" name="Int. J. Syst. Evol. Microbiol.">
        <title>The Global Catalogue of Microorganisms (GCM) 10K type strain sequencing project: providing services to taxonomists for standard genome sequencing and annotation.</title>
        <authorList>
            <consortium name="The Broad Institute Genomics Platform"/>
            <consortium name="The Broad Institute Genome Sequencing Center for Infectious Disease"/>
            <person name="Wu L."/>
            <person name="Ma J."/>
        </authorList>
    </citation>
    <scope>NUCLEOTIDE SEQUENCE [LARGE SCALE GENOMIC DNA]</scope>
    <source>
        <strain evidence="5">CGMCC 1.16306</strain>
    </source>
</reference>
<organism evidence="4 5">
    <name type="scientific">Camelliibacillus cellulosilyticus</name>
    <dbReference type="NCBI Taxonomy" id="2174486"/>
    <lineage>
        <taxon>Bacteria</taxon>
        <taxon>Bacillati</taxon>
        <taxon>Bacillota</taxon>
        <taxon>Bacilli</taxon>
        <taxon>Bacillales</taxon>
        <taxon>Sporolactobacillaceae</taxon>
        <taxon>Camelliibacillus</taxon>
    </lineage>
</organism>